<dbReference type="GO" id="GO:0019843">
    <property type="term" value="F:rRNA binding"/>
    <property type="evidence" value="ECO:0007669"/>
    <property type="project" value="UniProtKB-KW"/>
</dbReference>
<dbReference type="PATRIC" id="fig|1122219.3.peg.1230"/>
<dbReference type="GO" id="GO:0005737">
    <property type="term" value="C:cytoplasm"/>
    <property type="evidence" value="ECO:0007669"/>
    <property type="project" value="UniProtKB-SubCell"/>
</dbReference>
<keyword evidence="8 11" id="KW-0378">Hydrolase</keyword>
<dbReference type="EMBL" id="LEKT01000021">
    <property type="protein sequence ID" value="KMO86519.1"/>
    <property type="molecule type" value="Genomic_DNA"/>
</dbReference>
<dbReference type="InterPro" id="IPR006171">
    <property type="entry name" value="TOPRIM_dom"/>
</dbReference>
<evidence type="ECO:0000256" key="5">
    <source>
        <dbReference type="ARBA" id="ARBA00022723"/>
    </source>
</evidence>
<keyword evidence="6 11" id="KW-0699">rRNA-binding</keyword>
<comment type="subcellular location">
    <subcellularLocation>
        <location evidence="11">Cytoplasm</location>
    </subcellularLocation>
</comment>
<comment type="catalytic activity">
    <reaction evidence="11">
        <text>Endonucleolytic cleavage of RNA, removing 21 and 42 nucleotides, respectively, from the 5'- and 3'-termini of a 5S-rRNA precursor.</text>
        <dbReference type="EC" id="3.1.26.8"/>
    </reaction>
</comment>
<evidence type="ECO:0000256" key="12">
    <source>
        <dbReference type="NCBIfam" id="TIGR00334"/>
    </source>
</evidence>
<evidence type="ECO:0000256" key="6">
    <source>
        <dbReference type="ARBA" id="ARBA00022730"/>
    </source>
</evidence>
<protein>
    <recommendedName>
        <fullName evidence="11 12">Ribonuclease M5</fullName>
        <ecNumber evidence="11 12">3.1.26.8</ecNumber>
    </recommendedName>
    <alternativeName>
        <fullName evidence="11">RNase M5</fullName>
    </alternativeName>
    <alternativeName>
        <fullName evidence="11">Ribosomal RNA terminal maturase M5</fullName>
    </alternativeName>
</protein>
<evidence type="ECO:0000256" key="4">
    <source>
        <dbReference type="ARBA" id="ARBA00022722"/>
    </source>
</evidence>
<evidence type="ECO:0000256" key="8">
    <source>
        <dbReference type="ARBA" id="ARBA00022801"/>
    </source>
</evidence>
<dbReference type="PANTHER" id="PTHR39156:SF1">
    <property type="entry name" value="RIBONUCLEASE M5"/>
    <property type="match status" value="1"/>
</dbReference>
<dbReference type="InterPro" id="IPR004466">
    <property type="entry name" value="RNase_M5"/>
</dbReference>
<organism evidence="14 15">
    <name type="scientific">Megasphaera cerevisiae DSM 20462</name>
    <dbReference type="NCBI Taxonomy" id="1122219"/>
    <lineage>
        <taxon>Bacteria</taxon>
        <taxon>Bacillati</taxon>
        <taxon>Bacillota</taxon>
        <taxon>Negativicutes</taxon>
        <taxon>Veillonellales</taxon>
        <taxon>Veillonellaceae</taxon>
        <taxon>Megasphaera</taxon>
    </lineage>
</organism>
<dbReference type="Gene3D" id="3.40.1360.10">
    <property type="match status" value="1"/>
</dbReference>
<comment type="function">
    <text evidence="11">Required for correct processing of both the 5' and 3' ends of 5S rRNA precursor. Cleaves both sides of a double-stranded region yielding mature 5S rRNA in one step.</text>
</comment>
<dbReference type="SUPFAM" id="SSF110455">
    <property type="entry name" value="Toprim domain"/>
    <property type="match status" value="1"/>
</dbReference>
<dbReference type="GO" id="GO:0006364">
    <property type="term" value="P:rRNA processing"/>
    <property type="evidence" value="ECO:0007669"/>
    <property type="project" value="UniProtKB-UniRule"/>
</dbReference>
<dbReference type="HAMAP" id="MF_01469">
    <property type="entry name" value="RNase_M5"/>
    <property type="match status" value="1"/>
</dbReference>
<sequence>MIKEVLVVEGKSDVARIHASHIEVDMITTDGFCLRPETLTQIRYAYEKRGIIILTDPDRAGEQIRAYLTERFPNAKHAFIPRKDAIANDDLGVEQASEAAIRLALSKVRCAVYEPAADFTMADLLAVGLNGTPEAADRRAALGAILGIGYGNSKQFLKRLNHFGITREEWDRAVCQINEVNDSEGC</sequence>
<dbReference type="InterPro" id="IPR034141">
    <property type="entry name" value="TOPRIM_RNase_M5-like"/>
</dbReference>
<dbReference type="STRING" id="39029.BSR42_00145"/>
<dbReference type="CDD" id="cd01027">
    <property type="entry name" value="TOPRIM_RNase_M5_like"/>
    <property type="match status" value="1"/>
</dbReference>
<keyword evidence="15" id="KW-1185">Reference proteome</keyword>
<evidence type="ECO:0000256" key="3">
    <source>
        <dbReference type="ARBA" id="ARBA00022552"/>
    </source>
</evidence>
<dbReference type="InParanoid" id="A0A0J6WVE7"/>
<dbReference type="FunCoup" id="A0A0J6WVE7">
    <property type="interactions" value="29"/>
</dbReference>
<evidence type="ECO:0000256" key="9">
    <source>
        <dbReference type="ARBA" id="ARBA00022842"/>
    </source>
</evidence>
<keyword evidence="1 11" id="KW-0963">Cytoplasm</keyword>
<keyword evidence="10 11" id="KW-0694">RNA-binding</keyword>
<keyword evidence="7 11" id="KW-0255">Endonuclease</keyword>
<accession>A0A0J6WVE7</accession>
<dbReference type="EC" id="3.1.26.8" evidence="11 12"/>
<reference evidence="14 15" key="1">
    <citation type="submission" date="2015-06" db="EMBL/GenBank/DDBJ databases">
        <title>Draft genome sequence of beer spoilage bacterium Megasphaera cerevisiae type strain 20462.</title>
        <authorList>
            <person name="Kutumbaka K."/>
            <person name="Pasmowitz J."/>
            <person name="Mategko J."/>
            <person name="Reyes D."/>
            <person name="Friedrich A."/>
            <person name="Han S."/>
            <person name="Martens-Habbena W."/>
            <person name="Neal-McKinney J."/>
            <person name="Janagama H.K."/>
            <person name="Nadala C."/>
            <person name="Samadpour M."/>
        </authorList>
    </citation>
    <scope>NUCLEOTIDE SEQUENCE [LARGE SCALE GENOMIC DNA]</scope>
    <source>
        <strain evidence="14 15">DSM 20462</strain>
    </source>
</reference>
<keyword evidence="3 11" id="KW-0698">rRNA processing</keyword>
<proteinExistence type="inferred from homology"/>
<evidence type="ECO:0000313" key="14">
    <source>
        <dbReference type="EMBL" id="KMO86519.1"/>
    </source>
</evidence>
<keyword evidence="4 11" id="KW-0540">Nuclease</keyword>
<evidence type="ECO:0000313" key="15">
    <source>
        <dbReference type="Proteomes" id="UP000036503"/>
    </source>
</evidence>
<dbReference type="InterPro" id="IPR025156">
    <property type="entry name" value="RNase_M5_C"/>
</dbReference>
<dbReference type="AlphaFoldDB" id="A0A0J6WVE7"/>
<name>A0A0J6WVE7_9FIRM</name>
<keyword evidence="2 11" id="KW-0690">Ribosome biogenesis</keyword>
<keyword evidence="5" id="KW-0479">Metal-binding</keyword>
<dbReference type="Pfam" id="PF13331">
    <property type="entry name" value="DUF4093"/>
    <property type="match status" value="1"/>
</dbReference>
<feature type="domain" description="Toprim" evidence="13">
    <location>
        <begin position="3"/>
        <end position="87"/>
    </location>
</feature>
<evidence type="ECO:0000259" key="13">
    <source>
        <dbReference type="PROSITE" id="PS50880"/>
    </source>
</evidence>
<dbReference type="Proteomes" id="UP000036503">
    <property type="component" value="Unassembled WGS sequence"/>
</dbReference>
<dbReference type="Pfam" id="PF01751">
    <property type="entry name" value="Toprim"/>
    <property type="match status" value="1"/>
</dbReference>
<evidence type="ECO:0000256" key="2">
    <source>
        <dbReference type="ARBA" id="ARBA00022517"/>
    </source>
</evidence>
<keyword evidence="9" id="KW-0460">Magnesium</keyword>
<dbReference type="GO" id="GO:0043822">
    <property type="term" value="F:ribonuclease M5 activity"/>
    <property type="evidence" value="ECO:0007669"/>
    <property type="project" value="UniProtKB-UniRule"/>
</dbReference>
<evidence type="ECO:0000256" key="11">
    <source>
        <dbReference type="HAMAP-Rule" id="MF_01469"/>
    </source>
</evidence>
<dbReference type="OrthoDB" id="9791329at2"/>
<evidence type="ECO:0000256" key="10">
    <source>
        <dbReference type="ARBA" id="ARBA00022884"/>
    </source>
</evidence>
<dbReference type="RefSeq" id="WP_048514269.1">
    <property type="nucleotide sequence ID" value="NZ_FUXD01000021.1"/>
</dbReference>
<dbReference type="NCBIfam" id="TIGR00334">
    <property type="entry name" value="5S_RNA_mat_M5"/>
    <property type="match status" value="1"/>
</dbReference>
<comment type="similarity">
    <text evidence="11">Belongs to the ribonuclease M5 family.</text>
</comment>
<dbReference type="GO" id="GO:0046872">
    <property type="term" value="F:metal ion binding"/>
    <property type="evidence" value="ECO:0007669"/>
    <property type="project" value="UniProtKB-KW"/>
</dbReference>
<comment type="caution">
    <text evidence="14">The sequence shown here is derived from an EMBL/GenBank/DDBJ whole genome shotgun (WGS) entry which is preliminary data.</text>
</comment>
<dbReference type="SMART" id="SM00493">
    <property type="entry name" value="TOPRIM"/>
    <property type="match status" value="1"/>
</dbReference>
<evidence type="ECO:0000256" key="1">
    <source>
        <dbReference type="ARBA" id="ARBA00022490"/>
    </source>
</evidence>
<dbReference type="PROSITE" id="PS50880">
    <property type="entry name" value="TOPRIM"/>
    <property type="match status" value="1"/>
</dbReference>
<evidence type="ECO:0000256" key="7">
    <source>
        <dbReference type="ARBA" id="ARBA00022759"/>
    </source>
</evidence>
<dbReference type="PANTHER" id="PTHR39156">
    <property type="entry name" value="RIBONUCLEASE M5"/>
    <property type="match status" value="1"/>
</dbReference>
<gene>
    <name evidence="11" type="primary">rnmV</name>
    <name evidence="14" type="ORF">AB840_07770</name>
</gene>